<sequence length="613" mass="66960">MAVAFTDRRVLMCPSVPCVMLRGALVVRAASVLTVDPSRLRAWSSFGSSLKCKEKGLAGLCPFVGKLHSMDVGRVQPLSSVARPKRPYIVFTDDEDQDSEAAPSQPLSGTPQSADNGSGQARSDDAGDEAAAVGTTHDDGDDLDDNDDDDVDDEGDQDDEDDADETQTNDANDDDDDDGDGDGNSGDNDDDDEGGDNDEGGVEEDEESAIEPLGVTDDDSQMDSDNNAGHHLLFHNNHSSRRIMGDNYSPFASDNDDQEDAVQMLPTDPTTESSRGRGARGRGARGRAGRSRGGRGRGGRSAIDRLKAQLATTLRDPTAAAGEGRRQPHHNSSWDASARVSGQTPASVASQAASHTHPLQRPLDPHAVLLRDDKDPYAPVRATLEFYHPDDRSPAAKRAYMASLHLVPRRLAEGPSQDPWFDRVLLSFAYRHALAPQRPLQVFICIKRLCVVPPRQRPSRWSIETCRSEQRVRHCRGRTQGGHAASSRAQRHRLMEVVLDQHHHGKSDRALISARAAYSGSSHDDIYSADELKRANRMLAETAPKRKEIEEKRQQLVEITADIEQLGQQINHLSEQRALKMNLRLTMLKQLSELEQPVLASAQPAASTIQSEA</sequence>
<feature type="region of interest" description="Disordered" evidence="2">
    <location>
        <begin position="93"/>
        <end position="302"/>
    </location>
</feature>
<feature type="region of interest" description="Disordered" evidence="2">
    <location>
        <begin position="314"/>
        <end position="362"/>
    </location>
</feature>
<keyword evidence="1" id="KW-0175">Coiled coil</keyword>
<dbReference type="InParanoid" id="A9V4J8"/>
<dbReference type="KEGG" id="mbr:MONBRDRAFT_9896"/>
<reference evidence="3 4" key="1">
    <citation type="journal article" date="2008" name="Nature">
        <title>The genome of the choanoflagellate Monosiga brevicollis and the origin of metazoans.</title>
        <authorList>
            <consortium name="JGI Sequencing"/>
            <person name="King N."/>
            <person name="Westbrook M.J."/>
            <person name="Young S.L."/>
            <person name="Kuo A."/>
            <person name="Abedin M."/>
            <person name="Chapman J."/>
            <person name="Fairclough S."/>
            <person name="Hellsten U."/>
            <person name="Isogai Y."/>
            <person name="Letunic I."/>
            <person name="Marr M."/>
            <person name="Pincus D."/>
            <person name="Putnam N."/>
            <person name="Rokas A."/>
            <person name="Wright K.J."/>
            <person name="Zuzow R."/>
            <person name="Dirks W."/>
            <person name="Good M."/>
            <person name="Goodstein D."/>
            <person name="Lemons D."/>
            <person name="Li W."/>
            <person name="Lyons J.B."/>
            <person name="Morris A."/>
            <person name="Nichols S."/>
            <person name="Richter D.J."/>
            <person name="Salamov A."/>
            <person name="Bork P."/>
            <person name="Lim W.A."/>
            <person name="Manning G."/>
            <person name="Miller W.T."/>
            <person name="McGinnis W."/>
            <person name="Shapiro H."/>
            <person name="Tjian R."/>
            <person name="Grigoriev I.V."/>
            <person name="Rokhsar D."/>
        </authorList>
    </citation>
    <scope>NUCLEOTIDE SEQUENCE [LARGE SCALE GENOMIC DNA]</scope>
    <source>
        <strain evidence="4">MX1 / ATCC 50154</strain>
    </source>
</reference>
<name>A9V4J8_MONBE</name>
<dbReference type="Proteomes" id="UP000001357">
    <property type="component" value="Unassembled WGS sequence"/>
</dbReference>
<feature type="compositionally biased region" description="Polar residues" evidence="2">
    <location>
        <begin position="330"/>
        <end position="354"/>
    </location>
</feature>
<keyword evidence="4" id="KW-1185">Reference proteome</keyword>
<feature type="coiled-coil region" evidence="1">
    <location>
        <begin position="549"/>
        <end position="576"/>
    </location>
</feature>
<dbReference type="GeneID" id="5893024"/>
<gene>
    <name evidence="3" type="ORF">MONBRDRAFT_9896</name>
</gene>
<protein>
    <submittedName>
        <fullName evidence="3">Uncharacterized protein</fullName>
    </submittedName>
</protein>
<feature type="compositionally biased region" description="Basic residues" evidence="2">
    <location>
        <begin position="277"/>
        <end position="298"/>
    </location>
</feature>
<feature type="compositionally biased region" description="Acidic residues" evidence="2">
    <location>
        <begin position="139"/>
        <end position="209"/>
    </location>
</feature>
<accession>A9V4J8</accession>
<evidence type="ECO:0000256" key="2">
    <source>
        <dbReference type="SAM" id="MobiDB-lite"/>
    </source>
</evidence>
<organism evidence="3 4">
    <name type="scientific">Monosiga brevicollis</name>
    <name type="common">Choanoflagellate</name>
    <dbReference type="NCBI Taxonomy" id="81824"/>
    <lineage>
        <taxon>Eukaryota</taxon>
        <taxon>Choanoflagellata</taxon>
        <taxon>Craspedida</taxon>
        <taxon>Salpingoecidae</taxon>
        <taxon>Monosiga</taxon>
    </lineage>
</organism>
<evidence type="ECO:0000313" key="4">
    <source>
        <dbReference type="Proteomes" id="UP000001357"/>
    </source>
</evidence>
<feature type="compositionally biased region" description="Polar residues" evidence="2">
    <location>
        <begin position="105"/>
        <end position="121"/>
    </location>
</feature>
<evidence type="ECO:0000256" key="1">
    <source>
        <dbReference type="SAM" id="Coils"/>
    </source>
</evidence>
<dbReference type="AlphaFoldDB" id="A9V4J8"/>
<evidence type="ECO:0000313" key="3">
    <source>
        <dbReference type="EMBL" id="EDQ87466.1"/>
    </source>
</evidence>
<dbReference type="RefSeq" id="XP_001747726.1">
    <property type="nucleotide sequence ID" value="XM_001747674.1"/>
</dbReference>
<proteinExistence type="predicted"/>
<dbReference type="EMBL" id="CH991559">
    <property type="protein sequence ID" value="EDQ87466.1"/>
    <property type="molecule type" value="Genomic_DNA"/>
</dbReference>